<proteinExistence type="predicted"/>
<organism evidence="1 2">
    <name type="scientific">Arabidopsis thaliana x Arabidopsis arenosa</name>
    <dbReference type="NCBI Taxonomy" id="1240361"/>
    <lineage>
        <taxon>Eukaryota</taxon>
        <taxon>Viridiplantae</taxon>
        <taxon>Streptophyta</taxon>
        <taxon>Embryophyta</taxon>
        <taxon>Tracheophyta</taxon>
        <taxon>Spermatophyta</taxon>
        <taxon>Magnoliopsida</taxon>
        <taxon>eudicotyledons</taxon>
        <taxon>Gunneridae</taxon>
        <taxon>Pentapetalae</taxon>
        <taxon>rosids</taxon>
        <taxon>malvids</taxon>
        <taxon>Brassicales</taxon>
        <taxon>Brassicaceae</taxon>
        <taxon>Camelineae</taxon>
        <taxon>Arabidopsis</taxon>
    </lineage>
</organism>
<keyword evidence="2" id="KW-1185">Reference proteome</keyword>
<reference evidence="1 2" key="1">
    <citation type="submission" date="2020-12" db="EMBL/GenBank/DDBJ databases">
        <title>Concerted genomic and epigenomic changes stabilize Arabidopsis allopolyploids.</title>
        <authorList>
            <person name="Chen Z."/>
        </authorList>
    </citation>
    <scope>NUCLEOTIDE SEQUENCE [LARGE SCALE GENOMIC DNA]</scope>
    <source>
        <strain evidence="1">Allo738</strain>
        <tissue evidence="1">Leaf</tissue>
    </source>
</reference>
<dbReference type="AlphaFoldDB" id="A0A8T1Z243"/>
<evidence type="ECO:0000313" key="2">
    <source>
        <dbReference type="Proteomes" id="UP000694240"/>
    </source>
</evidence>
<dbReference type="EMBL" id="JAEFBK010000011">
    <property type="protein sequence ID" value="KAG7552917.1"/>
    <property type="molecule type" value="Genomic_DNA"/>
</dbReference>
<dbReference type="Proteomes" id="UP000694240">
    <property type="component" value="Chromosome 11"/>
</dbReference>
<evidence type="ECO:0000313" key="1">
    <source>
        <dbReference type="EMBL" id="KAG7552917.1"/>
    </source>
</evidence>
<sequence length="78" mass="8435">MSAVSCSTASSSGGCGIRFQSTTFASSAKTHSPNFIRIGTNSQCDRFSIHRLELLHGTRKVRGSSIRMALVKGLFRLD</sequence>
<protein>
    <submittedName>
        <fullName evidence="1">Uncharacterized protein</fullName>
    </submittedName>
</protein>
<accession>A0A8T1Z243</accession>
<gene>
    <name evidence="1" type="ORF">ISN45_Aa06g034930</name>
</gene>
<comment type="caution">
    <text evidence="1">The sequence shown here is derived from an EMBL/GenBank/DDBJ whole genome shotgun (WGS) entry which is preliminary data.</text>
</comment>
<name>A0A8T1Z243_9BRAS</name>